<reference evidence="7" key="1">
    <citation type="submission" date="2025-08" db="UniProtKB">
        <authorList>
            <consortium name="RefSeq"/>
        </authorList>
    </citation>
    <scope>IDENTIFICATION</scope>
</reference>
<dbReference type="SMART" id="SM00198">
    <property type="entry name" value="SCP"/>
    <property type="match status" value="1"/>
</dbReference>
<evidence type="ECO:0000256" key="4">
    <source>
        <dbReference type="SAM" id="Phobius"/>
    </source>
</evidence>
<evidence type="ECO:0000313" key="6">
    <source>
        <dbReference type="Proteomes" id="UP000694863"/>
    </source>
</evidence>
<protein>
    <submittedName>
        <fullName evidence="7">Cysteine-rich secretory protein 2</fullName>
    </submittedName>
</protein>
<dbReference type="InterPro" id="IPR014044">
    <property type="entry name" value="CAP_dom"/>
</dbReference>
<dbReference type="InterPro" id="IPR042076">
    <property type="entry name" value="Crisp-like_dom"/>
</dbReference>
<dbReference type="InterPro" id="IPR003582">
    <property type="entry name" value="ShKT_dom"/>
</dbReference>
<evidence type="ECO:0000256" key="2">
    <source>
        <dbReference type="ARBA" id="ARBA00023157"/>
    </source>
</evidence>
<dbReference type="Gene3D" id="1.10.10.740">
    <property type="entry name" value="Crisp domain"/>
    <property type="match status" value="1"/>
</dbReference>
<organism evidence="6 7">
    <name type="scientific">Echinops telfairi</name>
    <name type="common">Lesser hedgehog tenrec</name>
    <dbReference type="NCBI Taxonomy" id="9371"/>
    <lineage>
        <taxon>Eukaryota</taxon>
        <taxon>Metazoa</taxon>
        <taxon>Chordata</taxon>
        <taxon>Craniata</taxon>
        <taxon>Vertebrata</taxon>
        <taxon>Euteleostomi</taxon>
        <taxon>Mammalia</taxon>
        <taxon>Eutheria</taxon>
        <taxon>Afrotheria</taxon>
        <taxon>Tenrecidae</taxon>
        <taxon>Tenrecinae</taxon>
        <taxon>Echinops</taxon>
    </lineage>
</organism>
<keyword evidence="2 3" id="KW-1015">Disulfide bond</keyword>
<dbReference type="GeneID" id="101663132"/>
<dbReference type="InterPro" id="IPR001283">
    <property type="entry name" value="CRISP-related"/>
</dbReference>
<feature type="disulfide bond" evidence="3">
    <location>
        <begin position="247"/>
        <end position="260"/>
    </location>
</feature>
<sequence>MEPEKISFLDKTGTELASKSTVFQAMTLLLEMLLLVAVMIPVLPAGEPEPELADVLTTLLHVQNEIVNKHNELRRNVTPTASNMLKMQWDNKAAANAQKWANVCKFEHSEKWMRKTDSQCGENLYVANFFPLWENVVQAWYDEVKDFVPGVGPVSSTAIVGHFTQVVWYSSSKVGCGVAECPDLGILYVCQYCPGGNHVNRLYRPYDQGIPCASCPNDCDKGLCTNSCSEEEDKFSNCQDLKRQWTCSHQFVSDNCKSSCNCIGKIY</sequence>
<accession>A0ABM0IBV7</accession>
<evidence type="ECO:0000256" key="3">
    <source>
        <dbReference type="PROSITE-ProRule" id="PRU01005"/>
    </source>
</evidence>
<proteinExistence type="inferred from homology"/>
<dbReference type="InterPro" id="IPR018244">
    <property type="entry name" value="Allrgn_V5/Tpx1_CS"/>
</dbReference>
<dbReference type="InterPro" id="IPR035940">
    <property type="entry name" value="CAP_sf"/>
</dbReference>
<dbReference type="PROSITE" id="PS01009">
    <property type="entry name" value="CRISP_1"/>
    <property type="match status" value="1"/>
</dbReference>
<feature type="disulfide bond" evidence="3">
    <location>
        <begin position="228"/>
        <end position="262"/>
    </location>
</feature>
<feature type="disulfide bond" evidence="3">
    <location>
        <begin position="238"/>
        <end position="256"/>
    </location>
</feature>
<gene>
    <name evidence="7" type="primary">LOC101663132</name>
</gene>
<dbReference type="PROSITE" id="PS51670">
    <property type="entry name" value="SHKT"/>
    <property type="match status" value="1"/>
</dbReference>
<dbReference type="PRINTS" id="PR00837">
    <property type="entry name" value="V5TPXLIKE"/>
</dbReference>
<dbReference type="Pfam" id="PF08562">
    <property type="entry name" value="Crisp"/>
    <property type="match status" value="1"/>
</dbReference>
<dbReference type="Proteomes" id="UP000694863">
    <property type="component" value="Unplaced"/>
</dbReference>
<dbReference type="Pfam" id="PF00188">
    <property type="entry name" value="CAP"/>
    <property type="match status" value="1"/>
</dbReference>
<feature type="transmembrane region" description="Helical" evidence="4">
    <location>
        <begin position="21"/>
        <end position="43"/>
    </location>
</feature>
<name>A0ABM0IBV7_ECHTE</name>
<keyword evidence="4" id="KW-0472">Membrane</keyword>
<keyword evidence="4" id="KW-0812">Transmembrane</keyword>
<dbReference type="PANTHER" id="PTHR10334">
    <property type="entry name" value="CYSTEINE-RICH SECRETORY PROTEIN-RELATED"/>
    <property type="match status" value="1"/>
</dbReference>
<evidence type="ECO:0000259" key="5">
    <source>
        <dbReference type="PROSITE" id="PS51670"/>
    </source>
</evidence>
<dbReference type="SUPFAM" id="SSF57546">
    <property type="entry name" value="Crisp domain-like"/>
    <property type="match status" value="1"/>
</dbReference>
<dbReference type="InterPro" id="IPR013871">
    <property type="entry name" value="Cysteine_rich_secretory"/>
</dbReference>
<evidence type="ECO:0000313" key="7">
    <source>
        <dbReference type="RefSeq" id="XP_004696622.2"/>
    </source>
</evidence>
<keyword evidence="4" id="KW-1133">Transmembrane helix</keyword>
<comment type="similarity">
    <text evidence="1">Belongs to the CRISP family.</text>
</comment>
<dbReference type="RefSeq" id="XP_004696622.2">
    <property type="nucleotide sequence ID" value="XM_004696565.2"/>
</dbReference>
<feature type="domain" description="ShKT" evidence="5">
    <location>
        <begin position="228"/>
        <end position="262"/>
    </location>
</feature>
<keyword evidence="6" id="KW-1185">Reference proteome</keyword>
<evidence type="ECO:0000256" key="1">
    <source>
        <dbReference type="ARBA" id="ARBA00009923"/>
    </source>
</evidence>
<dbReference type="Gene3D" id="3.40.33.10">
    <property type="entry name" value="CAP"/>
    <property type="match status" value="1"/>
</dbReference>
<dbReference type="SUPFAM" id="SSF55797">
    <property type="entry name" value="PR-1-like"/>
    <property type="match status" value="1"/>
</dbReference>